<gene>
    <name evidence="3" type="ORF">EZH24_02975</name>
</gene>
<dbReference type="InterPro" id="IPR036380">
    <property type="entry name" value="Isochorismatase-like_sf"/>
</dbReference>
<evidence type="ECO:0000313" key="3">
    <source>
        <dbReference type="EMBL" id="TKZ35887.1"/>
    </source>
</evidence>
<proteinExistence type="inferred from homology"/>
<dbReference type="PANTHER" id="PTHR11080:SF2">
    <property type="entry name" value="LD05707P"/>
    <property type="match status" value="1"/>
</dbReference>
<dbReference type="SUPFAM" id="SSF52499">
    <property type="entry name" value="Isochorismatase-like hydrolases"/>
    <property type="match status" value="1"/>
</dbReference>
<accession>A0ABY2TSP3</accession>
<keyword evidence="2" id="KW-0378">Hydrolase</keyword>
<evidence type="ECO:0000256" key="2">
    <source>
        <dbReference type="ARBA" id="ARBA00022801"/>
    </source>
</evidence>
<sequence>MIDLKNIVNEKYIGKEENPINQNEIYNFASSVNIKNNKNEALLIIDAQRDFIDMEKGALAVKGATEDIKRIIKFIYDNIENLSSIYTTIDTHSYDSIFHPFLWKTPNGEYVKPFTEITLEKIENKEVIPVYKDIQTDYVKKLKEQGSQNLIIWTYHCIYGTDGWLIEKQLSNILAFFEASKKTSINKIIKGTDKFTEMYGAIKPEVMTGKNNYNNDWVKEIKNYEKIFVCGEAKDYCVYETIKQFCEIYKSEKNITEKIYFMNNCSSSIGDENICNKKYEELANNYGIKLITV</sequence>
<dbReference type="EMBL" id="SJDU01000044">
    <property type="protein sequence ID" value="TKZ35887.1"/>
    <property type="molecule type" value="Genomic_DNA"/>
</dbReference>
<name>A0ABY2TSP3_9SPIR</name>
<reference evidence="3 4" key="1">
    <citation type="journal article" date="2019" name="Anaerobe">
        <title>Brachyspira catarrhinii sp. nov., an anaerobic intestinal spirochaete isolated from vervet monkeys may have been misidentified as Brachyspira aalborgi in previous studies.</title>
        <authorList>
            <person name="Phillips N.D."/>
            <person name="La T."/>
            <person name="Hampson D.J."/>
        </authorList>
    </citation>
    <scope>NUCLEOTIDE SEQUENCE [LARGE SCALE GENOMIC DNA]</scope>
    <source>
        <strain evidence="3 4">Z12</strain>
    </source>
</reference>
<dbReference type="RefSeq" id="WP_137997646.1">
    <property type="nucleotide sequence ID" value="NZ_SJDU01000044.1"/>
</dbReference>
<organism evidence="3 4">
    <name type="scientific">Brachyspira catarrhinii</name>
    <dbReference type="NCBI Taxonomy" id="2528966"/>
    <lineage>
        <taxon>Bacteria</taxon>
        <taxon>Pseudomonadati</taxon>
        <taxon>Spirochaetota</taxon>
        <taxon>Spirochaetia</taxon>
        <taxon>Brachyspirales</taxon>
        <taxon>Brachyspiraceae</taxon>
        <taxon>Brachyspira</taxon>
    </lineage>
</organism>
<dbReference type="PANTHER" id="PTHR11080">
    <property type="entry name" value="PYRAZINAMIDASE/NICOTINAMIDASE"/>
    <property type="match status" value="1"/>
</dbReference>
<evidence type="ECO:0000256" key="1">
    <source>
        <dbReference type="ARBA" id="ARBA00006336"/>
    </source>
</evidence>
<dbReference type="InterPro" id="IPR052347">
    <property type="entry name" value="Isochorismatase_Nicotinamidase"/>
</dbReference>
<keyword evidence="4" id="KW-1185">Reference proteome</keyword>
<dbReference type="Gene3D" id="3.40.50.850">
    <property type="entry name" value="Isochorismatase-like"/>
    <property type="match status" value="1"/>
</dbReference>
<evidence type="ECO:0000313" key="4">
    <source>
        <dbReference type="Proteomes" id="UP000310168"/>
    </source>
</evidence>
<protein>
    <submittedName>
        <fullName evidence="3">Nicotinamidase</fullName>
    </submittedName>
</protein>
<comment type="caution">
    <text evidence="3">The sequence shown here is derived from an EMBL/GenBank/DDBJ whole genome shotgun (WGS) entry which is preliminary data.</text>
</comment>
<dbReference type="Proteomes" id="UP000310168">
    <property type="component" value="Unassembled WGS sequence"/>
</dbReference>
<comment type="similarity">
    <text evidence="1">Belongs to the isochorismatase family.</text>
</comment>